<proteinExistence type="predicted"/>
<evidence type="ECO:0000256" key="1">
    <source>
        <dbReference type="SAM" id="Phobius"/>
    </source>
</evidence>
<reference evidence="2" key="1">
    <citation type="submission" date="2019-08" db="EMBL/GenBank/DDBJ databases">
        <authorList>
            <person name="Kucharzyk K."/>
            <person name="Murdoch R.W."/>
            <person name="Higgins S."/>
            <person name="Loffler F."/>
        </authorList>
    </citation>
    <scope>NUCLEOTIDE SEQUENCE</scope>
</reference>
<evidence type="ECO:0000313" key="2">
    <source>
        <dbReference type="EMBL" id="MPM49412.1"/>
    </source>
</evidence>
<organism evidence="2">
    <name type="scientific">bioreactor metagenome</name>
    <dbReference type="NCBI Taxonomy" id="1076179"/>
    <lineage>
        <taxon>unclassified sequences</taxon>
        <taxon>metagenomes</taxon>
        <taxon>ecological metagenomes</taxon>
    </lineage>
</organism>
<sequence length="118" mass="12546">MLIAIIGDSTTLLPIFKSAEEFTLILTKSDFESVIQAKGASWTALTFESTSLVALAVAISTIHKSTPIEVTLINANFCSSGESVIPAILALAGIFLIFKIFPLFTSFSSISLKNVSSD</sequence>
<comment type="caution">
    <text evidence="2">The sequence shown here is derived from an EMBL/GenBank/DDBJ whole genome shotgun (WGS) entry which is preliminary data.</text>
</comment>
<accession>A0A645A8G4</accession>
<name>A0A645A8G4_9ZZZZ</name>
<keyword evidence="1" id="KW-0472">Membrane</keyword>
<dbReference type="AlphaFoldDB" id="A0A645A8G4"/>
<keyword evidence="1" id="KW-1133">Transmembrane helix</keyword>
<gene>
    <name evidence="2" type="ORF">SDC9_96141</name>
</gene>
<keyword evidence="1" id="KW-0812">Transmembrane</keyword>
<protein>
    <submittedName>
        <fullName evidence="2">Uncharacterized protein</fullName>
    </submittedName>
</protein>
<feature type="transmembrane region" description="Helical" evidence="1">
    <location>
        <begin position="84"/>
        <end position="104"/>
    </location>
</feature>
<dbReference type="EMBL" id="VSSQ01012513">
    <property type="protein sequence ID" value="MPM49412.1"/>
    <property type="molecule type" value="Genomic_DNA"/>
</dbReference>